<proteinExistence type="predicted"/>
<dbReference type="InterPro" id="IPR004104">
    <property type="entry name" value="Gfo/Idh/MocA-like_OxRdtase_C"/>
</dbReference>
<dbReference type="PANTHER" id="PTHR43377">
    <property type="entry name" value="BILIVERDIN REDUCTASE A"/>
    <property type="match status" value="1"/>
</dbReference>
<dbReference type="InterPro" id="IPR000683">
    <property type="entry name" value="Gfo/Idh/MocA-like_OxRdtase_N"/>
</dbReference>
<dbReference type="InterPro" id="IPR051450">
    <property type="entry name" value="Gfo/Idh/MocA_Oxidoreductases"/>
</dbReference>
<dbReference type="Pfam" id="PF02894">
    <property type="entry name" value="GFO_IDH_MocA_C"/>
    <property type="match status" value="1"/>
</dbReference>
<dbReference type="Gene3D" id="3.30.360.10">
    <property type="entry name" value="Dihydrodipicolinate Reductase, domain 2"/>
    <property type="match status" value="1"/>
</dbReference>
<dbReference type="GO" id="GO:0000166">
    <property type="term" value="F:nucleotide binding"/>
    <property type="evidence" value="ECO:0007669"/>
    <property type="project" value="InterPro"/>
</dbReference>
<organism evidence="3 4">
    <name type="scientific">Candidatus Kapaibacterium thiocyanatum</name>
    <dbReference type="NCBI Taxonomy" id="1895771"/>
    <lineage>
        <taxon>Bacteria</taxon>
        <taxon>Pseudomonadati</taxon>
        <taxon>Candidatus Kapaibacteriota</taxon>
        <taxon>Candidatus Kapaibacteriia</taxon>
        <taxon>Candidatus Kapaibacteriales</taxon>
        <taxon>Candidatus Kapaibacteriaceae</taxon>
        <taxon>Candidatus Kapaibacterium</taxon>
    </lineage>
</organism>
<dbReference type="AlphaFoldDB" id="A0A1M3KXB7"/>
<accession>A0A1M3KXB7</accession>
<sequence length="336" mass="36841">MQSIGVVLIGAGNIAQNIHLPILAAMPGVKLLGIADRQISKARILAERYKVPHAVRTVEDALAIPGVQAVVVTTSTDGHHDVALQAIQAGKDVFVERPVGRTLQEAMDIKVAAQEHNVQVMVGMNHRFRPDVVNMKNAVDRGDIGPVFYVKAGWVKQRSTDARWLAQADKSGGGVLIDLGITVIDMILHVFNFGRVRSVVGSTFHHETKSVEDVVVAMLHFENGSVATVETSWSLMRAEDLYYCNVFGKKGSAFINPFKLVKRQGNTFNTTTPAPPKSQQQQLVYRKSYEAELKHFVNAVKGLVPMISTVGEAVERMKIVEALYASAELQREIVIP</sequence>
<protein>
    <recommendedName>
        <fullName evidence="5">Dehydrogenase</fullName>
    </recommendedName>
</protein>
<reference evidence="3 4" key="1">
    <citation type="submission" date="2016-09" db="EMBL/GenBank/DDBJ databases">
        <title>Genome-resolved meta-omics ties microbial dynamics to process performance in biotechnology for thiocyanate degradation.</title>
        <authorList>
            <person name="Kantor R.S."/>
            <person name="Huddy R.J."/>
            <person name="Iyer R."/>
            <person name="Thomas B.C."/>
            <person name="Brown C.T."/>
            <person name="Anantharaman K."/>
            <person name="Tringe S."/>
            <person name="Hettich R.L."/>
            <person name="Harrison S.T."/>
            <person name="Banfield J.F."/>
        </authorList>
    </citation>
    <scope>NUCLEOTIDE SEQUENCE [LARGE SCALE GENOMIC DNA]</scope>
    <source>
        <strain evidence="3">59-99</strain>
    </source>
</reference>
<dbReference type="SUPFAM" id="SSF55347">
    <property type="entry name" value="Glyceraldehyde-3-phosphate dehydrogenase-like, C-terminal domain"/>
    <property type="match status" value="1"/>
</dbReference>
<gene>
    <name evidence="3" type="ORF">BGO89_10290</name>
</gene>
<dbReference type="Proteomes" id="UP000184233">
    <property type="component" value="Unassembled WGS sequence"/>
</dbReference>
<evidence type="ECO:0008006" key="5">
    <source>
        <dbReference type="Google" id="ProtNLM"/>
    </source>
</evidence>
<dbReference type="SUPFAM" id="SSF51735">
    <property type="entry name" value="NAD(P)-binding Rossmann-fold domains"/>
    <property type="match status" value="1"/>
</dbReference>
<dbReference type="STRING" id="1895771.BGO89_10290"/>
<dbReference type="EMBL" id="MKVH01000024">
    <property type="protein sequence ID" value="OJX56904.1"/>
    <property type="molecule type" value="Genomic_DNA"/>
</dbReference>
<feature type="domain" description="Gfo/Idh/MocA-like oxidoreductase N-terminal" evidence="1">
    <location>
        <begin position="5"/>
        <end position="123"/>
    </location>
</feature>
<dbReference type="InterPro" id="IPR036291">
    <property type="entry name" value="NAD(P)-bd_dom_sf"/>
</dbReference>
<dbReference type="Gene3D" id="3.40.50.720">
    <property type="entry name" value="NAD(P)-binding Rossmann-like Domain"/>
    <property type="match status" value="1"/>
</dbReference>
<feature type="domain" description="Gfo/Idh/MocA-like oxidoreductase C-terminal" evidence="2">
    <location>
        <begin position="136"/>
        <end position="331"/>
    </location>
</feature>
<evidence type="ECO:0000259" key="1">
    <source>
        <dbReference type="Pfam" id="PF01408"/>
    </source>
</evidence>
<dbReference type="Pfam" id="PF01408">
    <property type="entry name" value="GFO_IDH_MocA"/>
    <property type="match status" value="1"/>
</dbReference>
<name>A0A1M3KXB7_9BACT</name>
<evidence type="ECO:0000259" key="2">
    <source>
        <dbReference type="Pfam" id="PF02894"/>
    </source>
</evidence>
<dbReference type="PANTHER" id="PTHR43377:SF1">
    <property type="entry name" value="BILIVERDIN REDUCTASE A"/>
    <property type="match status" value="1"/>
</dbReference>
<evidence type="ECO:0000313" key="4">
    <source>
        <dbReference type="Proteomes" id="UP000184233"/>
    </source>
</evidence>
<comment type="caution">
    <text evidence="3">The sequence shown here is derived from an EMBL/GenBank/DDBJ whole genome shotgun (WGS) entry which is preliminary data.</text>
</comment>
<evidence type="ECO:0000313" key="3">
    <source>
        <dbReference type="EMBL" id="OJX56904.1"/>
    </source>
</evidence>